<dbReference type="InterPro" id="IPR010221">
    <property type="entry name" value="VCBS_dom"/>
</dbReference>
<comment type="caution">
    <text evidence="1">The sequence shown here is derived from an EMBL/GenBank/DDBJ whole genome shotgun (WGS) entry which is preliminary data.</text>
</comment>
<dbReference type="Proteomes" id="UP000813068">
    <property type="component" value="Unassembled WGS sequence"/>
</dbReference>
<keyword evidence="2" id="KW-1185">Reference proteome</keyword>
<dbReference type="NCBIfam" id="TIGR01965">
    <property type="entry name" value="VCBS_repeat"/>
    <property type="match status" value="2"/>
</dbReference>
<dbReference type="PANTHER" id="PTHR34720:SF9">
    <property type="entry name" value="BLR4714 PROTEIN"/>
    <property type="match status" value="1"/>
</dbReference>
<organism evidence="1 2">
    <name type="scientific">Geopseudomonas aromaticivorans</name>
    <dbReference type="NCBI Taxonomy" id="2849492"/>
    <lineage>
        <taxon>Bacteria</taxon>
        <taxon>Pseudomonadati</taxon>
        <taxon>Pseudomonadota</taxon>
        <taxon>Gammaproteobacteria</taxon>
        <taxon>Pseudomonadales</taxon>
        <taxon>Pseudomonadaceae</taxon>
        <taxon>Geopseudomonas</taxon>
    </lineage>
</organism>
<name>A0ABS6MZQ3_9GAMM</name>
<evidence type="ECO:0000313" key="1">
    <source>
        <dbReference type="EMBL" id="MBV2134264.1"/>
    </source>
</evidence>
<feature type="non-terminal residue" evidence="1">
    <location>
        <position position="577"/>
    </location>
</feature>
<proteinExistence type="predicted"/>
<reference evidence="1 2" key="1">
    <citation type="submission" date="2021-06" db="EMBL/GenBank/DDBJ databases">
        <title>Differences between aerobic and microaerobic xylene degrading microbial communities.</title>
        <authorList>
            <person name="Banerjee S."/>
            <person name="Tancsics A."/>
        </authorList>
    </citation>
    <scope>NUCLEOTIDE SEQUENCE [LARGE SCALE GENOMIC DNA]</scope>
    <source>
        <strain evidence="1 2">MAP12</strain>
    </source>
</reference>
<accession>A0ABS6MZQ3</accession>
<sequence length="577" mass="56792">GTFATAQGGSITIASDGSYTYAPAANFHGTDSVDYTVTDGSLSDVGTLTITVTAVNDAPVAVDDAASTAEDSVLTGSVELDANDSDLDGDSLSVVAGTFATAQGGSITIAADGSYSYTPAANFHGTDSVDYTVTDGSLSDVGTLTITVTPVNDTPDAVNDSVTVAEDSGTTVINVLGNDSTGPDSGETLTVTGVTQPAVGGSVSLVGGVVSFTPDANWNGTTSFTYTVSDGNGGSDTATVDVTVTPVNDAPVAVDDAASTAEDSVLTGSVELDANDTDLDGDSLSVVAGTFATAQGGSITIAADGSYSYTPAANFHGTDSVDYTVTDGSLSDVGTLTITVTAVNDAPVAVDDAASTAEDSVLTGSVELDANDTDLDGDSLSVVAGTFATAQGGSITIAADGSYSYTPAANFHGTDSVDYTVTDGSLSDVGTLTITVTAVNDAPVAVDDAASTAEDSVLTGSVELDANDTDLDGDSLSVVAGTFATAQGGSITIAADGSYSYTPAANFHGTDSVDYTVTDGSLTDIGTLTITVTAVNDAPDAVNDSVTVAEDSGTTVINVLGNDSISPDSGETLTVTG</sequence>
<dbReference type="PANTHER" id="PTHR34720">
    <property type="entry name" value="MICROCYSTIN DEPENDENT PROTEIN"/>
    <property type="match status" value="1"/>
</dbReference>
<evidence type="ECO:0000313" key="2">
    <source>
        <dbReference type="Proteomes" id="UP000813068"/>
    </source>
</evidence>
<gene>
    <name evidence="1" type="ORF">KRX52_15905</name>
</gene>
<dbReference type="EMBL" id="JAHRGL010000055">
    <property type="protein sequence ID" value="MBV2134264.1"/>
    <property type="molecule type" value="Genomic_DNA"/>
</dbReference>
<protein>
    <submittedName>
        <fullName evidence="1">Tandem-95 repeat protein</fullName>
    </submittedName>
</protein>
<dbReference type="NCBIfam" id="NF012211">
    <property type="entry name" value="tand_rpt_95"/>
    <property type="match status" value="6"/>
</dbReference>
<feature type="non-terminal residue" evidence="1">
    <location>
        <position position="1"/>
    </location>
</feature>
<dbReference type="RefSeq" id="WP_217682711.1">
    <property type="nucleotide sequence ID" value="NZ_JAHRGL010000055.1"/>
</dbReference>
<dbReference type="Pfam" id="PF17963">
    <property type="entry name" value="Big_9"/>
    <property type="match status" value="6"/>
</dbReference>